<evidence type="ECO:0000313" key="4">
    <source>
        <dbReference type="EMBL" id="EAS45864.1"/>
    </source>
</evidence>
<feature type="transmembrane region" description="Helical" evidence="2">
    <location>
        <begin position="6"/>
        <end position="23"/>
    </location>
</feature>
<protein>
    <recommendedName>
        <fullName evidence="3">VWFA domain-containing protein</fullName>
    </recommendedName>
</protein>
<dbReference type="SMART" id="SM00327">
    <property type="entry name" value="VWA"/>
    <property type="match status" value="1"/>
</dbReference>
<dbReference type="InterPro" id="IPR050768">
    <property type="entry name" value="UPF0353/GerABKA_families"/>
</dbReference>
<keyword evidence="2" id="KW-0472">Membrane</keyword>
<comment type="caution">
    <text evidence="4">The sequence shown here is derived from an EMBL/GenBank/DDBJ whole genome shotgun (WGS) entry which is preliminary data.</text>
</comment>
<feature type="transmembrane region" description="Helical" evidence="2">
    <location>
        <begin position="64"/>
        <end position="83"/>
    </location>
</feature>
<dbReference type="SUPFAM" id="SSF53300">
    <property type="entry name" value="vWA-like"/>
    <property type="match status" value="1"/>
</dbReference>
<keyword evidence="2" id="KW-0812">Transmembrane</keyword>
<accession>Q1Z9H8</accession>
<feature type="region of interest" description="Disordered" evidence="1">
    <location>
        <begin position="343"/>
        <end position="370"/>
    </location>
</feature>
<dbReference type="PANTHER" id="PTHR22550:SF18">
    <property type="entry name" value="VWFA DOMAIN-CONTAINING PROTEIN"/>
    <property type="match status" value="1"/>
</dbReference>
<dbReference type="PANTHER" id="PTHR22550">
    <property type="entry name" value="SPORE GERMINATION PROTEIN"/>
    <property type="match status" value="1"/>
</dbReference>
<dbReference type="OrthoDB" id="6206554at2"/>
<dbReference type="CDD" id="cd01467">
    <property type="entry name" value="vWA_BatA_type"/>
    <property type="match status" value="1"/>
</dbReference>
<dbReference type="EMBL" id="AAPH01000001">
    <property type="protein sequence ID" value="EAS45864.1"/>
    <property type="molecule type" value="Genomic_DNA"/>
</dbReference>
<feature type="domain" description="VWFA" evidence="3">
    <location>
        <begin position="95"/>
        <end position="297"/>
    </location>
</feature>
<reference evidence="4 5" key="1">
    <citation type="submission" date="2006-03" db="EMBL/GenBank/DDBJ databases">
        <authorList>
            <person name="Bartlett D.H."/>
            <person name="Valle G."/>
            <person name="Lauro F.M."/>
            <person name="Vezzi A."/>
            <person name="Simonato F."/>
            <person name="Eloe E."/>
            <person name="Vitulo N."/>
            <person name="Stratton T.K."/>
            <person name="D'angelo M."/>
            <person name="Ferriera S."/>
            <person name="Johnson J."/>
            <person name="Kravitz S."/>
            <person name="Beeson K."/>
            <person name="Sutton G."/>
            <person name="Rogers Y."/>
            <person name="Friedman R."/>
            <person name="Frazier M."/>
            <person name="Venter J.C."/>
        </authorList>
    </citation>
    <scope>NUCLEOTIDE SEQUENCE [LARGE SCALE GENOMIC DNA]</scope>
    <source>
        <strain evidence="4 5">3TCK</strain>
    </source>
</reference>
<dbReference type="Gene3D" id="3.40.50.410">
    <property type="entry name" value="von Willebrand factor, type A domain"/>
    <property type="match status" value="1"/>
</dbReference>
<evidence type="ECO:0000259" key="3">
    <source>
        <dbReference type="PROSITE" id="PS50234"/>
    </source>
</evidence>
<dbReference type="InterPro" id="IPR033881">
    <property type="entry name" value="vWA_BatA_type"/>
</dbReference>
<name>Q1Z9H8_9GAMM</name>
<organism evidence="4 5">
    <name type="scientific">Photobacterium profundum 3TCK</name>
    <dbReference type="NCBI Taxonomy" id="314280"/>
    <lineage>
        <taxon>Bacteria</taxon>
        <taxon>Pseudomonadati</taxon>
        <taxon>Pseudomonadota</taxon>
        <taxon>Gammaproteobacteria</taxon>
        <taxon>Vibrionales</taxon>
        <taxon>Vibrionaceae</taxon>
        <taxon>Photobacterium</taxon>
    </lineage>
</organism>
<proteinExistence type="predicted"/>
<feature type="compositionally biased region" description="Polar residues" evidence="1">
    <location>
        <begin position="356"/>
        <end position="370"/>
    </location>
</feature>
<evidence type="ECO:0000313" key="5">
    <source>
        <dbReference type="Proteomes" id="UP000003789"/>
    </source>
</evidence>
<keyword evidence="2" id="KW-1133">Transmembrane helix</keyword>
<feature type="transmembrane region" description="Helical" evidence="2">
    <location>
        <begin position="318"/>
        <end position="339"/>
    </location>
</feature>
<sequence length="370" mass="41083">MIELAHPWWLLTFPLPYLVYKFMPAYRTRRAAVKVPFFDVLNTLIPDAPSEGAVKLRPSWWQRIALLTTWLMLVFAMTQPMWLGKSQTRTLIGRDVMVVVDLSGSMAEKDFLTPYGEKHTRLDAVKQVLAQFSQHRDGDRLGLILFGDAAYLQAPFTADHETWLALLDETQVGMAGQSTHLGDAIGLAIKVFNDQADAAKQAATQQGSAVVTRPVKEKVVIVLTDGNDTDSLVPPIDAAKVAASRDIRIHMIAMGDPRTVGEQALDMEVIEQVASLTGGQSFQALSPAELTRVYKKIGELEPQQYDSTTYRPKTSMHFMPIMLALVIYLFAFSLTTWHAKRKQSHKGSKKSAISDIDTQNTQTDNGGSHV</sequence>
<gene>
    <name evidence="4" type="ORF">P3TCK_05786</name>
</gene>
<dbReference type="PROSITE" id="PS50234">
    <property type="entry name" value="VWFA"/>
    <property type="match status" value="1"/>
</dbReference>
<dbReference type="Pfam" id="PF13519">
    <property type="entry name" value="VWA_2"/>
    <property type="match status" value="1"/>
</dbReference>
<evidence type="ECO:0000256" key="2">
    <source>
        <dbReference type="SAM" id="Phobius"/>
    </source>
</evidence>
<dbReference type="InterPro" id="IPR036465">
    <property type="entry name" value="vWFA_dom_sf"/>
</dbReference>
<dbReference type="AlphaFoldDB" id="Q1Z9H8"/>
<dbReference type="Proteomes" id="UP000003789">
    <property type="component" value="Unassembled WGS sequence"/>
</dbReference>
<dbReference type="InterPro" id="IPR002035">
    <property type="entry name" value="VWF_A"/>
</dbReference>
<dbReference type="HOGENOM" id="CLU_024570_0_1_6"/>
<dbReference type="RefSeq" id="WP_006229174.1">
    <property type="nucleotide sequence ID" value="NZ_CH724134.1"/>
</dbReference>
<evidence type="ECO:0000256" key="1">
    <source>
        <dbReference type="SAM" id="MobiDB-lite"/>
    </source>
</evidence>